<evidence type="ECO:0000313" key="2">
    <source>
        <dbReference type="Proteomes" id="UP000198711"/>
    </source>
</evidence>
<proteinExistence type="predicted"/>
<name>A0A8X8IEQ6_9BACT</name>
<dbReference type="EMBL" id="FNNO01000014">
    <property type="protein sequence ID" value="SDX38013.1"/>
    <property type="molecule type" value="Genomic_DNA"/>
</dbReference>
<dbReference type="Proteomes" id="UP000198711">
    <property type="component" value="Unassembled WGS sequence"/>
</dbReference>
<gene>
    <name evidence="1" type="ORF">SAMN05444410_11490</name>
</gene>
<protein>
    <submittedName>
        <fullName evidence="1">Uncharacterized protein</fullName>
    </submittedName>
</protein>
<keyword evidence="2" id="KW-1185">Reference proteome</keyword>
<organism evidence="1 2">
    <name type="scientific">Hydrobacter penzbergensis</name>
    <dbReference type="NCBI Taxonomy" id="1235997"/>
    <lineage>
        <taxon>Bacteria</taxon>
        <taxon>Pseudomonadati</taxon>
        <taxon>Bacteroidota</taxon>
        <taxon>Chitinophagia</taxon>
        <taxon>Chitinophagales</taxon>
        <taxon>Chitinophagaceae</taxon>
        <taxon>Hydrobacter</taxon>
    </lineage>
</organism>
<reference evidence="1 2" key="1">
    <citation type="submission" date="2016-10" db="EMBL/GenBank/DDBJ databases">
        <authorList>
            <person name="Varghese N."/>
            <person name="Submissions S."/>
        </authorList>
    </citation>
    <scope>NUCLEOTIDE SEQUENCE [LARGE SCALE GENOMIC DNA]</scope>
    <source>
        <strain evidence="1 2">DSM 25353</strain>
    </source>
</reference>
<sequence>MKSVNRDILVLTNQSHLSRQELELHVAQLNALLYHVESWNNFCTANEIIDINHRRILCKPHLIQKAIRDTIAVDKPFVFINNKN</sequence>
<comment type="caution">
    <text evidence="1">The sequence shown here is derived from an EMBL/GenBank/DDBJ whole genome shotgun (WGS) entry which is preliminary data.</text>
</comment>
<dbReference type="RefSeq" id="WP_092725781.1">
    <property type="nucleotide sequence ID" value="NZ_FNNO01000014.1"/>
</dbReference>
<evidence type="ECO:0000313" key="1">
    <source>
        <dbReference type="EMBL" id="SDX38013.1"/>
    </source>
</evidence>
<dbReference type="AlphaFoldDB" id="A0A8X8IEQ6"/>
<accession>A0A8X8IEQ6</accession>